<feature type="compositionally biased region" description="Basic and acidic residues" evidence="1">
    <location>
        <begin position="362"/>
        <end position="373"/>
    </location>
</feature>
<accession>B0E4Y8</accession>
<protein>
    <submittedName>
        <fullName evidence="2">Predicted protein</fullName>
    </submittedName>
</protein>
<reference evidence="2 3" key="1">
    <citation type="journal article" date="2008" name="Nature">
        <title>The genome of Laccaria bicolor provides insights into mycorrhizal symbiosis.</title>
        <authorList>
            <person name="Martin F."/>
            <person name="Aerts A."/>
            <person name="Ahren D."/>
            <person name="Brun A."/>
            <person name="Danchin E.G.J."/>
            <person name="Duchaussoy F."/>
            <person name="Gibon J."/>
            <person name="Kohler A."/>
            <person name="Lindquist E."/>
            <person name="Pereda V."/>
            <person name="Salamov A."/>
            <person name="Shapiro H.J."/>
            <person name="Wuyts J."/>
            <person name="Blaudez D."/>
            <person name="Buee M."/>
            <person name="Brokstein P."/>
            <person name="Canbaeck B."/>
            <person name="Cohen D."/>
            <person name="Courty P.E."/>
            <person name="Coutinho P.M."/>
            <person name="Delaruelle C."/>
            <person name="Detter J.C."/>
            <person name="Deveau A."/>
            <person name="DiFazio S."/>
            <person name="Duplessis S."/>
            <person name="Fraissinet-Tachet L."/>
            <person name="Lucic E."/>
            <person name="Frey-Klett P."/>
            <person name="Fourrey C."/>
            <person name="Feussner I."/>
            <person name="Gay G."/>
            <person name="Grimwood J."/>
            <person name="Hoegger P.J."/>
            <person name="Jain P."/>
            <person name="Kilaru S."/>
            <person name="Labbe J."/>
            <person name="Lin Y.C."/>
            <person name="Legue V."/>
            <person name="Le Tacon F."/>
            <person name="Marmeisse R."/>
            <person name="Melayah D."/>
            <person name="Montanini B."/>
            <person name="Muratet M."/>
            <person name="Nehls U."/>
            <person name="Niculita-Hirzel H."/>
            <person name="Oudot-Le Secq M.P."/>
            <person name="Peter M."/>
            <person name="Quesneville H."/>
            <person name="Rajashekar B."/>
            <person name="Reich M."/>
            <person name="Rouhier N."/>
            <person name="Schmutz J."/>
            <person name="Yin T."/>
            <person name="Chalot M."/>
            <person name="Henrissat B."/>
            <person name="Kuees U."/>
            <person name="Lucas S."/>
            <person name="Van de Peer Y."/>
            <person name="Podila G.K."/>
            <person name="Polle A."/>
            <person name="Pukkila P.J."/>
            <person name="Richardson P.M."/>
            <person name="Rouze P."/>
            <person name="Sanders I.R."/>
            <person name="Stajich J.E."/>
            <person name="Tunlid A."/>
            <person name="Tuskan G."/>
            <person name="Grigoriev I.V."/>
        </authorList>
    </citation>
    <scope>NUCLEOTIDE SEQUENCE [LARGE SCALE GENOMIC DNA]</scope>
    <source>
        <strain evidence="3">S238N-H82 / ATCC MYA-4686</strain>
    </source>
</reference>
<dbReference type="OrthoDB" id="3235114at2759"/>
<dbReference type="CDD" id="cd19757">
    <property type="entry name" value="Bbox1"/>
    <property type="match status" value="1"/>
</dbReference>
<dbReference type="HOGENOM" id="CLU_729720_0_0_1"/>
<dbReference type="AlphaFoldDB" id="B0E4Y8"/>
<sequence length="379" mass="43434">MYDEAASDIQILIFCSHIEVLLAGFYGLGYNSLTGWIKYGASLLTLAPEVGLFHLERDIEREHQDLPYVEYAPPLEDHQPYRNSSNDYMRVWKETKRNLYLHEFLDRKASKQVCIFCKKEANWRCLDCFAGTAYCAECCRTSHCRDPFHWIERWTGTFYEPSWLWKVGLVIRLGHEGDRCPNGSSNLSAELDIDEEEWFDMEDLTSTSADPKPTDRIYNGGRVMTVSSPGPVKQMERYWRLCGLFSTSLCKKWKRAKLGLSESFQALEELSASASKEQIQEWEQQIKTANLNQAKDLSAMDIYYVKVKEAETEKGIRLKLMTKEQAGKVKPGLTGWVNTGIKIQEAHRIGRLCEGSRQSSKCRSEAGDNETSREAVQAT</sequence>
<proteinExistence type="predicted"/>
<keyword evidence="3" id="KW-1185">Reference proteome</keyword>
<evidence type="ECO:0000313" key="2">
    <source>
        <dbReference type="EMBL" id="EDQ98093.1"/>
    </source>
</evidence>
<organism evidence="3">
    <name type="scientific">Laccaria bicolor (strain S238N-H82 / ATCC MYA-4686)</name>
    <name type="common">Bicoloured deceiver</name>
    <name type="synonym">Laccaria laccata var. bicolor</name>
    <dbReference type="NCBI Taxonomy" id="486041"/>
    <lineage>
        <taxon>Eukaryota</taxon>
        <taxon>Fungi</taxon>
        <taxon>Dikarya</taxon>
        <taxon>Basidiomycota</taxon>
        <taxon>Agaricomycotina</taxon>
        <taxon>Agaricomycetes</taxon>
        <taxon>Agaricomycetidae</taxon>
        <taxon>Agaricales</taxon>
        <taxon>Agaricineae</taxon>
        <taxon>Hydnangiaceae</taxon>
        <taxon>Laccaria</taxon>
    </lineage>
</organism>
<feature type="region of interest" description="Disordered" evidence="1">
    <location>
        <begin position="356"/>
        <end position="379"/>
    </location>
</feature>
<dbReference type="EMBL" id="DS547557">
    <property type="protein sequence ID" value="EDQ98093.1"/>
    <property type="molecule type" value="Genomic_DNA"/>
</dbReference>
<dbReference type="KEGG" id="lbc:LACBIDRAFT_336277"/>
<dbReference type="Proteomes" id="UP000001194">
    <property type="component" value="Unassembled WGS sequence"/>
</dbReference>
<dbReference type="RefSeq" id="XP_001891256.1">
    <property type="nucleotide sequence ID" value="XM_001891221.1"/>
</dbReference>
<evidence type="ECO:0000256" key="1">
    <source>
        <dbReference type="SAM" id="MobiDB-lite"/>
    </source>
</evidence>
<dbReference type="GeneID" id="6086912"/>
<dbReference type="InParanoid" id="B0E4Y8"/>
<name>B0E4Y8_LACBS</name>
<evidence type="ECO:0000313" key="3">
    <source>
        <dbReference type="Proteomes" id="UP000001194"/>
    </source>
</evidence>
<gene>
    <name evidence="2" type="ORF">LACBIDRAFT_336277</name>
</gene>